<dbReference type="InterPro" id="IPR051418">
    <property type="entry name" value="Spondin/Thrombospondin_T1"/>
</dbReference>
<dbReference type="SUPFAM" id="SSF82895">
    <property type="entry name" value="TSP-1 type 1 repeat"/>
    <property type="match status" value="2"/>
</dbReference>
<dbReference type="AlphaFoldDB" id="A0A813KBB6"/>
<feature type="compositionally biased region" description="Polar residues" evidence="1">
    <location>
        <begin position="77"/>
        <end position="100"/>
    </location>
</feature>
<evidence type="ECO:0000313" key="2">
    <source>
        <dbReference type="EMBL" id="CAE8697330.1"/>
    </source>
</evidence>
<dbReference type="Pfam" id="PF00090">
    <property type="entry name" value="TSP_1"/>
    <property type="match status" value="3"/>
</dbReference>
<reference evidence="2" key="1">
    <citation type="submission" date="2021-02" db="EMBL/GenBank/DDBJ databases">
        <authorList>
            <person name="Dougan E. K."/>
            <person name="Rhodes N."/>
            <person name="Thang M."/>
            <person name="Chan C."/>
        </authorList>
    </citation>
    <scope>NUCLEOTIDE SEQUENCE</scope>
</reference>
<name>A0A813KBB6_POLGL</name>
<feature type="compositionally biased region" description="Basic and acidic residues" evidence="1">
    <location>
        <begin position="1"/>
        <end position="12"/>
    </location>
</feature>
<evidence type="ECO:0000256" key="1">
    <source>
        <dbReference type="SAM" id="MobiDB-lite"/>
    </source>
</evidence>
<dbReference type="Gene3D" id="2.20.100.10">
    <property type="entry name" value="Thrombospondin type-1 (TSP1) repeat"/>
    <property type="match status" value="3"/>
</dbReference>
<sequence>MAPKQRIADDQQTRISTNTQITSTAGNALAAMMSRPGRNRVPSGCRKDLGGAAPTATAPPAAANGLAPAPTPGSRSGVATSSAGGSQQAGARQTQPNCDSKTVISSATALKTNSKAGQLLGSLVAPKPHAARIPEEEDAEACRIPEEEDTPLLGGGGNGAPNNNNNINNDNNNISSPAASAPSPAPSSSWPFGAPAAAGEPSGLSGGGSSPGLGNLTNDGSGERADFFKSPMVPTIAGALVLVAILSGAALVIRPQGTPDIRHPSNSGSHRSSRKGDDDVCWSTDALLEWSTWSSCPQCGGGERTRRREIARGFQACQSKLSLAESLECAPPALVLLSDWSSWGACSTTCGVGRQLRARHQRPKPKECKLIFASHESKVCERPCPHQQEGSRLTHQQEGSRLRGQALVSTAGNENELATKNDVLPLEHGNEATVQRPAMNDASSETREYVMISLEASRFDVHLLSKDAGLRSALEEVIVRSLSKALSGESRQVELEGLSLIFSRSAVILKARAFAQNSTVDVLFQRLQKRSSELKDSVSFGISSMEQIGFVAKGHVAVRSLDLQLHEHPRTTRTTEAHAQGWCPDHREAAESSGALSRWGQWGMCSQSCHRDVRGRHRDVLPGWQQCNEELRIWTEEFVECGPREEDLLTEWSGWGACSKSCGTGSQSRQRSKKWDFASCHLETLQTEMELTEIRYCHGACD</sequence>
<dbReference type="GO" id="GO:0031012">
    <property type="term" value="C:extracellular matrix"/>
    <property type="evidence" value="ECO:0007669"/>
    <property type="project" value="TreeGrafter"/>
</dbReference>
<proteinExistence type="predicted"/>
<dbReference type="InterPro" id="IPR000884">
    <property type="entry name" value="TSP1_rpt"/>
</dbReference>
<accession>A0A813KBB6</accession>
<dbReference type="PANTHER" id="PTHR11311:SF15">
    <property type="entry name" value="SPONDIN-2"/>
    <property type="match status" value="1"/>
</dbReference>
<comment type="caution">
    <text evidence="2">The sequence shown here is derived from an EMBL/GenBank/DDBJ whole genome shotgun (WGS) entry which is preliminary data.</text>
</comment>
<feature type="compositionally biased region" description="Polar residues" evidence="1">
    <location>
        <begin position="13"/>
        <end position="22"/>
    </location>
</feature>
<dbReference type="PANTHER" id="PTHR11311">
    <property type="entry name" value="SPONDIN"/>
    <property type="match status" value="1"/>
</dbReference>
<dbReference type="Proteomes" id="UP000626109">
    <property type="component" value="Unassembled WGS sequence"/>
</dbReference>
<dbReference type="InterPro" id="IPR036383">
    <property type="entry name" value="TSP1_rpt_sf"/>
</dbReference>
<feature type="region of interest" description="Disordered" evidence="1">
    <location>
        <begin position="1"/>
        <end position="22"/>
    </location>
</feature>
<dbReference type="SMART" id="SM00209">
    <property type="entry name" value="TSP1"/>
    <property type="match status" value="4"/>
</dbReference>
<protein>
    <submittedName>
        <fullName evidence="2">Uncharacterized protein</fullName>
    </submittedName>
</protein>
<feature type="region of interest" description="Disordered" evidence="1">
    <location>
        <begin position="256"/>
        <end position="277"/>
    </location>
</feature>
<dbReference type="EMBL" id="CAJNNW010028719">
    <property type="protein sequence ID" value="CAE8697330.1"/>
    <property type="molecule type" value="Genomic_DNA"/>
</dbReference>
<dbReference type="GO" id="GO:0007155">
    <property type="term" value="P:cell adhesion"/>
    <property type="evidence" value="ECO:0007669"/>
    <property type="project" value="TreeGrafter"/>
</dbReference>
<feature type="compositionally biased region" description="Low complexity" evidence="1">
    <location>
        <begin position="160"/>
        <end position="203"/>
    </location>
</feature>
<feature type="region of interest" description="Disordered" evidence="1">
    <location>
        <begin position="148"/>
        <end position="218"/>
    </location>
</feature>
<organism evidence="2 3">
    <name type="scientific">Polarella glacialis</name>
    <name type="common">Dinoflagellate</name>
    <dbReference type="NCBI Taxonomy" id="89957"/>
    <lineage>
        <taxon>Eukaryota</taxon>
        <taxon>Sar</taxon>
        <taxon>Alveolata</taxon>
        <taxon>Dinophyceae</taxon>
        <taxon>Suessiales</taxon>
        <taxon>Suessiaceae</taxon>
        <taxon>Polarella</taxon>
    </lineage>
</organism>
<dbReference type="PROSITE" id="PS50092">
    <property type="entry name" value="TSP1"/>
    <property type="match status" value="3"/>
</dbReference>
<feature type="compositionally biased region" description="Low complexity" evidence="1">
    <location>
        <begin position="50"/>
        <end position="68"/>
    </location>
</feature>
<gene>
    <name evidence="2" type="ORF">PGLA2088_LOCUS30253</name>
</gene>
<feature type="region of interest" description="Disordered" evidence="1">
    <location>
        <begin position="34"/>
        <end position="100"/>
    </location>
</feature>
<evidence type="ECO:0000313" key="3">
    <source>
        <dbReference type="Proteomes" id="UP000626109"/>
    </source>
</evidence>